<accession>A0A7W5DUC1</accession>
<dbReference type="FunFam" id="3.40.50.620:FF:000060">
    <property type="entry name" value="Leucine--tRNA ligase"/>
    <property type="match status" value="1"/>
</dbReference>
<dbReference type="InterPro" id="IPR014729">
    <property type="entry name" value="Rossmann-like_a/b/a_fold"/>
</dbReference>
<gene>
    <name evidence="9" type="primary">leuS</name>
    <name evidence="14" type="ORF">FHS27_000450</name>
</gene>
<dbReference type="GO" id="GO:0006429">
    <property type="term" value="P:leucyl-tRNA aminoacylation"/>
    <property type="evidence" value="ECO:0007669"/>
    <property type="project" value="UniProtKB-UniRule"/>
</dbReference>
<keyword evidence="2 9" id="KW-0963">Cytoplasm</keyword>
<comment type="caution">
    <text evidence="14">The sequence shown here is derived from an EMBL/GenBank/DDBJ whole genome shotgun (WGS) entry which is preliminary data.</text>
</comment>
<dbReference type="Pfam" id="PF08264">
    <property type="entry name" value="Anticodon_1"/>
    <property type="match status" value="1"/>
</dbReference>
<feature type="domain" description="Methionyl/Valyl/Leucyl/Isoleucyl-tRNA synthetase anticodon-binding" evidence="11">
    <location>
        <begin position="803"/>
        <end position="918"/>
    </location>
</feature>
<keyword evidence="7 9" id="KW-0030">Aminoacyl-tRNA synthetase</keyword>
<dbReference type="CDD" id="cd07958">
    <property type="entry name" value="Anticodon_Ia_Leu_BEm"/>
    <property type="match status" value="1"/>
</dbReference>
<dbReference type="InterPro" id="IPR015413">
    <property type="entry name" value="Methionyl/Leucyl_tRNA_Synth"/>
</dbReference>
<evidence type="ECO:0000256" key="1">
    <source>
        <dbReference type="ARBA" id="ARBA00005594"/>
    </source>
</evidence>
<dbReference type="RefSeq" id="WP_184301001.1">
    <property type="nucleotide sequence ID" value="NZ_JACHXU010000001.1"/>
</dbReference>
<dbReference type="InterPro" id="IPR002302">
    <property type="entry name" value="Leu-tRNA-ligase"/>
</dbReference>
<dbReference type="Pfam" id="PF09334">
    <property type="entry name" value="tRNA-synt_1g"/>
    <property type="match status" value="1"/>
</dbReference>
<evidence type="ECO:0000313" key="15">
    <source>
        <dbReference type="Proteomes" id="UP000536179"/>
    </source>
</evidence>
<dbReference type="Proteomes" id="UP000536179">
    <property type="component" value="Unassembled WGS sequence"/>
</dbReference>
<evidence type="ECO:0000256" key="9">
    <source>
        <dbReference type="HAMAP-Rule" id="MF_00049"/>
    </source>
</evidence>
<dbReference type="PANTHER" id="PTHR43740">
    <property type="entry name" value="LEUCYL-TRNA SYNTHETASE"/>
    <property type="match status" value="1"/>
</dbReference>
<dbReference type="GO" id="GO:0002161">
    <property type="term" value="F:aminoacyl-tRNA deacylase activity"/>
    <property type="evidence" value="ECO:0007669"/>
    <property type="project" value="InterPro"/>
</dbReference>
<feature type="domain" description="Methionyl/Leucyl tRNA synthetase" evidence="12">
    <location>
        <begin position="44"/>
        <end position="263"/>
    </location>
</feature>
<dbReference type="EC" id="6.1.1.4" evidence="9"/>
<sequence length="955" mass="107774">MVRYNPNEIEPRWQSYWDEHNTFATPGPADLGGDVAKRYVLDMFPYPSGDGLHVGHPEGYTATDIVSRFARARGERVLHPMGFDAFGLPAEEHAIRTGEHPRVQTQRNIDNFTRQLKMLGFSYDWDRVLATTDENYFRWTQWIFLVLYDTWFDTETQKGRAIAELPIPPEVSAEGDHAVELYRDSRRLAYQDDALVNWCANLGTVLANEEVVDGKSEVGGHPVKRIPLRQWMLRITDYAERLIEGLDELDWPAGIKKLQYDWIGRSTGAEVDFYLQSGASSGEDATGPFTAWKRARATSGFSGESQDDSLRVYTTRPDTLFGATYMVVSPEHPLIDRLVTPEQKAEVDTYCEKASFKSDRERTDGDRAKTGVFTGSFAINPADGRAIPVWVADYVLAGYGTGAIMAVPAHDVRDFEFAVAFDLPVIPVVNPPADHEQRDDILAGKACFAAEGEAINSGEFDGKTTAEVKSALTSRLAEEGLAREAVNFKLRDWLFSRQRFWGEPFPILHEIDADGNPTGIKRGVPDEQLPVTLPELEDFKPHGRPEPPLAKADDDWLIVELDGKRYRRETNTMPQWAGSCWYYLRYIDPKNTQQLIDPELEKAWMPVDLYVGGAEHAVLHLLYSRFWHKVLYDRGHVSCPEPFRKLVNQGMILGEVEFTGYVDEAGKPVSTKNVRRDAEGNRVTKDGRVVETVKIAEEDVEKKGEGFVLKSDPSIKIDSRAFKMSKTRGNVVNPDGVVRDYGADSLRLYEMFMGPLEATKPWVMTGVGGVRGFLDRVWRLMVDEKADDLRLSDAIVDEPCDEEQLRVLHQTIRKVTEDTEAMSFNTAIAKMMEFSNHFTRCDKRPRDAMETFLVLLHPYAPHIAEELWRLLGHQESISKQAWPQWDEAALTESSIEIPVQINGKLKAKINVSPDATKDQMIEAATGDEQVQKAIGDKQIVKQIAVPGRMVNLVVK</sequence>
<protein>
    <recommendedName>
        <fullName evidence="9">Leucine--tRNA ligase</fullName>
        <ecNumber evidence="9">6.1.1.4</ecNumber>
    </recommendedName>
    <alternativeName>
        <fullName evidence="9">Leucyl-tRNA synthetase</fullName>
        <shortName evidence="9">LeuRS</shortName>
    </alternativeName>
</protein>
<dbReference type="PANTHER" id="PTHR43740:SF2">
    <property type="entry name" value="LEUCINE--TRNA LIGASE, MITOCHONDRIAL"/>
    <property type="match status" value="1"/>
</dbReference>
<dbReference type="InterPro" id="IPR025709">
    <property type="entry name" value="Leu_tRNA-synth_edit"/>
</dbReference>
<dbReference type="AlphaFoldDB" id="A0A7W5DUC1"/>
<evidence type="ECO:0000256" key="7">
    <source>
        <dbReference type="ARBA" id="ARBA00023146"/>
    </source>
</evidence>
<keyword evidence="5 9" id="KW-0067">ATP-binding</keyword>
<comment type="catalytic activity">
    <reaction evidence="8 9">
        <text>tRNA(Leu) + L-leucine + ATP = L-leucyl-tRNA(Leu) + AMP + diphosphate</text>
        <dbReference type="Rhea" id="RHEA:11688"/>
        <dbReference type="Rhea" id="RHEA-COMP:9613"/>
        <dbReference type="Rhea" id="RHEA-COMP:9622"/>
        <dbReference type="ChEBI" id="CHEBI:30616"/>
        <dbReference type="ChEBI" id="CHEBI:33019"/>
        <dbReference type="ChEBI" id="CHEBI:57427"/>
        <dbReference type="ChEBI" id="CHEBI:78442"/>
        <dbReference type="ChEBI" id="CHEBI:78494"/>
        <dbReference type="ChEBI" id="CHEBI:456215"/>
        <dbReference type="EC" id="6.1.1.4"/>
    </reaction>
</comment>
<dbReference type="SUPFAM" id="SSF47323">
    <property type="entry name" value="Anticodon-binding domain of a subclass of class I aminoacyl-tRNA synthetases"/>
    <property type="match status" value="1"/>
</dbReference>
<reference evidence="14 15" key="1">
    <citation type="submission" date="2020-08" db="EMBL/GenBank/DDBJ databases">
        <title>Genomic Encyclopedia of Type Strains, Phase III (KMG-III): the genomes of soil and plant-associated and newly described type strains.</title>
        <authorList>
            <person name="Whitman W."/>
        </authorList>
    </citation>
    <scope>NUCLEOTIDE SEQUENCE [LARGE SCALE GENOMIC DNA]</scope>
    <source>
        <strain evidence="14 15">CECT 8075</strain>
    </source>
</reference>
<evidence type="ECO:0000256" key="10">
    <source>
        <dbReference type="RuleBase" id="RU363039"/>
    </source>
</evidence>
<dbReference type="PRINTS" id="PR00985">
    <property type="entry name" value="TRNASYNTHLEU"/>
</dbReference>
<comment type="caution">
    <text evidence="9">Lacks conserved residue(s) required for the propagation of feature annotation.</text>
</comment>
<evidence type="ECO:0000256" key="4">
    <source>
        <dbReference type="ARBA" id="ARBA00022741"/>
    </source>
</evidence>
<evidence type="ECO:0000256" key="3">
    <source>
        <dbReference type="ARBA" id="ARBA00022598"/>
    </source>
</evidence>
<evidence type="ECO:0000256" key="5">
    <source>
        <dbReference type="ARBA" id="ARBA00022840"/>
    </source>
</evidence>
<evidence type="ECO:0000259" key="12">
    <source>
        <dbReference type="Pfam" id="PF09334"/>
    </source>
</evidence>
<evidence type="ECO:0000313" key="14">
    <source>
        <dbReference type="EMBL" id="MBB3204686.1"/>
    </source>
</evidence>
<keyword evidence="15" id="KW-1185">Reference proteome</keyword>
<dbReference type="InterPro" id="IPR001412">
    <property type="entry name" value="aa-tRNA-synth_I_CS"/>
</dbReference>
<dbReference type="PROSITE" id="PS00178">
    <property type="entry name" value="AA_TRNA_LIGASE_I"/>
    <property type="match status" value="1"/>
</dbReference>
<keyword evidence="3 9" id="KW-0436">Ligase</keyword>
<dbReference type="SUPFAM" id="SSF50677">
    <property type="entry name" value="ValRS/IleRS/LeuRS editing domain"/>
    <property type="match status" value="1"/>
</dbReference>
<name>A0A7W5DUC1_9BACT</name>
<feature type="binding site" evidence="9">
    <location>
        <position position="726"/>
    </location>
    <ligand>
        <name>ATP</name>
        <dbReference type="ChEBI" id="CHEBI:30616"/>
    </ligand>
</feature>
<comment type="similarity">
    <text evidence="1 9 10">Belongs to the class-I aminoacyl-tRNA synthetase family.</text>
</comment>
<dbReference type="HAMAP" id="MF_00049_B">
    <property type="entry name" value="Leu_tRNA_synth_B"/>
    <property type="match status" value="1"/>
</dbReference>
<evidence type="ECO:0000256" key="8">
    <source>
        <dbReference type="ARBA" id="ARBA00047469"/>
    </source>
</evidence>
<dbReference type="Gene3D" id="3.90.740.10">
    <property type="entry name" value="Valyl/Leucyl/Isoleucyl-tRNA synthetase, editing domain"/>
    <property type="match status" value="1"/>
</dbReference>
<proteinExistence type="inferred from homology"/>
<dbReference type="SUPFAM" id="SSF52374">
    <property type="entry name" value="Nucleotidylyl transferase"/>
    <property type="match status" value="1"/>
</dbReference>
<keyword evidence="6 9" id="KW-0648">Protein biosynthesis</keyword>
<keyword evidence="4 9" id="KW-0547">Nucleotide-binding</keyword>
<dbReference type="Gene3D" id="1.10.730.10">
    <property type="entry name" value="Isoleucyl-tRNA Synthetase, Domain 1"/>
    <property type="match status" value="1"/>
</dbReference>
<evidence type="ECO:0000259" key="11">
    <source>
        <dbReference type="Pfam" id="PF08264"/>
    </source>
</evidence>
<dbReference type="FunFam" id="3.90.740.10:FF:000048">
    <property type="entry name" value="Leucine--tRNA ligase"/>
    <property type="match status" value="1"/>
</dbReference>
<evidence type="ECO:0000256" key="6">
    <source>
        <dbReference type="ARBA" id="ARBA00022917"/>
    </source>
</evidence>
<dbReference type="Gene3D" id="3.40.50.620">
    <property type="entry name" value="HUPs"/>
    <property type="match status" value="3"/>
</dbReference>
<comment type="subcellular location">
    <subcellularLocation>
        <location evidence="9">Cytoplasm</location>
    </subcellularLocation>
</comment>
<dbReference type="InterPro" id="IPR009008">
    <property type="entry name" value="Val/Leu/Ile-tRNA-synth_edit"/>
</dbReference>
<evidence type="ECO:0000259" key="13">
    <source>
        <dbReference type="Pfam" id="PF13603"/>
    </source>
</evidence>
<dbReference type="GO" id="GO:0004823">
    <property type="term" value="F:leucine-tRNA ligase activity"/>
    <property type="evidence" value="ECO:0007669"/>
    <property type="project" value="UniProtKB-UniRule"/>
</dbReference>
<dbReference type="InterPro" id="IPR009080">
    <property type="entry name" value="tRNAsynth_Ia_anticodon-bd"/>
</dbReference>
<dbReference type="FunFam" id="1.10.730.10:FF:000011">
    <property type="entry name" value="Leucine--tRNA ligase chloroplastic/mitochondrial"/>
    <property type="match status" value="1"/>
</dbReference>
<dbReference type="NCBIfam" id="TIGR00396">
    <property type="entry name" value="leuS_bact"/>
    <property type="match status" value="1"/>
</dbReference>
<dbReference type="Pfam" id="PF13603">
    <property type="entry name" value="tRNA-synt_1_2"/>
    <property type="match status" value="1"/>
</dbReference>
<dbReference type="GO" id="GO:0005524">
    <property type="term" value="F:ATP binding"/>
    <property type="evidence" value="ECO:0007669"/>
    <property type="project" value="UniProtKB-UniRule"/>
</dbReference>
<feature type="domain" description="Leucyl-tRNA synthetase editing" evidence="13">
    <location>
        <begin position="301"/>
        <end position="475"/>
    </location>
</feature>
<dbReference type="GO" id="GO:0005829">
    <property type="term" value="C:cytosol"/>
    <property type="evidence" value="ECO:0007669"/>
    <property type="project" value="TreeGrafter"/>
</dbReference>
<organism evidence="14 15">
    <name type="scientific">Aporhodopirellula rubra</name>
    <dbReference type="NCBI Taxonomy" id="980271"/>
    <lineage>
        <taxon>Bacteria</taxon>
        <taxon>Pseudomonadati</taxon>
        <taxon>Planctomycetota</taxon>
        <taxon>Planctomycetia</taxon>
        <taxon>Pirellulales</taxon>
        <taxon>Pirellulaceae</taxon>
        <taxon>Aporhodopirellula</taxon>
    </lineage>
</organism>
<evidence type="ECO:0000256" key="2">
    <source>
        <dbReference type="ARBA" id="ARBA00022490"/>
    </source>
</evidence>
<dbReference type="InterPro" id="IPR013155">
    <property type="entry name" value="M/V/L/I-tRNA-synth_anticd-bd"/>
</dbReference>
<dbReference type="EMBL" id="JACHXU010000001">
    <property type="protein sequence ID" value="MBB3204686.1"/>
    <property type="molecule type" value="Genomic_DNA"/>
</dbReference>
<dbReference type="FunFam" id="3.40.50.620:FF:000056">
    <property type="entry name" value="Leucine--tRNA ligase"/>
    <property type="match status" value="1"/>
</dbReference>